<organism evidence="1 2">
    <name type="scientific">Gordonia hirsuta DSM 44140 = NBRC 16056</name>
    <dbReference type="NCBI Taxonomy" id="1121927"/>
    <lineage>
        <taxon>Bacteria</taxon>
        <taxon>Bacillati</taxon>
        <taxon>Actinomycetota</taxon>
        <taxon>Actinomycetes</taxon>
        <taxon>Mycobacteriales</taxon>
        <taxon>Gordoniaceae</taxon>
        <taxon>Gordonia</taxon>
    </lineage>
</organism>
<dbReference type="Gene3D" id="3.30.530.20">
    <property type="match status" value="1"/>
</dbReference>
<dbReference type="Proteomes" id="UP000053405">
    <property type="component" value="Unassembled WGS sequence"/>
</dbReference>
<dbReference type="OrthoDB" id="581838at2"/>
<dbReference type="InterPro" id="IPR019587">
    <property type="entry name" value="Polyketide_cyclase/dehydratase"/>
</dbReference>
<dbReference type="STRING" id="1121927.GOHSU_57_00160"/>
<evidence type="ECO:0008006" key="3">
    <source>
        <dbReference type="Google" id="ProtNLM"/>
    </source>
</evidence>
<dbReference type="AlphaFoldDB" id="L7LFQ8"/>
<dbReference type="RefSeq" id="WP_005943812.1">
    <property type="nucleotide sequence ID" value="NZ_ATVK01000029.1"/>
</dbReference>
<dbReference type="SUPFAM" id="SSF55961">
    <property type="entry name" value="Bet v1-like"/>
    <property type="match status" value="1"/>
</dbReference>
<name>L7LFQ8_9ACTN</name>
<dbReference type="CDD" id="cd07821">
    <property type="entry name" value="PYR_PYL_RCAR_like"/>
    <property type="match status" value="1"/>
</dbReference>
<dbReference type="EMBL" id="BANT01000057">
    <property type="protein sequence ID" value="GAC58898.1"/>
    <property type="molecule type" value="Genomic_DNA"/>
</dbReference>
<dbReference type="InterPro" id="IPR023393">
    <property type="entry name" value="START-like_dom_sf"/>
</dbReference>
<evidence type="ECO:0000313" key="2">
    <source>
        <dbReference type="Proteomes" id="UP000053405"/>
    </source>
</evidence>
<gene>
    <name evidence="1" type="ORF">GOHSU_57_00160</name>
</gene>
<keyword evidence="2" id="KW-1185">Reference proteome</keyword>
<evidence type="ECO:0000313" key="1">
    <source>
        <dbReference type="EMBL" id="GAC58898.1"/>
    </source>
</evidence>
<accession>L7LFQ8</accession>
<proteinExistence type="predicted"/>
<reference evidence="1 2" key="1">
    <citation type="submission" date="2012-12" db="EMBL/GenBank/DDBJ databases">
        <title>Whole genome shotgun sequence of Gordonia hirsuta NBRC 16056.</title>
        <authorList>
            <person name="Isaki-Nakamura S."/>
            <person name="Hosoyama A."/>
            <person name="Tsuchikane K."/>
            <person name="Katsumata H."/>
            <person name="Baba S."/>
            <person name="Yamazaki S."/>
            <person name="Fujita N."/>
        </authorList>
    </citation>
    <scope>NUCLEOTIDE SEQUENCE [LARGE SCALE GENOMIC DNA]</scope>
    <source>
        <strain evidence="1 2">NBRC 16056</strain>
    </source>
</reference>
<protein>
    <recommendedName>
        <fullName evidence="3">Coenzyme Q-binding protein COQ10 START domain-containing protein</fullName>
    </recommendedName>
</protein>
<dbReference type="Pfam" id="PF10604">
    <property type="entry name" value="Polyketide_cyc2"/>
    <property type="match status" value="1"/>
</dbReference>
<dbReference type="eggNOG" id="COG0500">
    <property type="taxonomic scope" value="Bacteria"/>
</dbReference>
<comment type="caution">
    <text evidence="1">The sequence shown here is derived from an EMBL/GenBank/DDBJ whole genome shotgun (WGS) entry which is preliminary data.</text>
</comment>
<sequence>MAFDLEPITESFYDDAPVRYVIDVQVPADPDYVWSEFTRQNTLDWCRALKKVTYTSPAPYDDATTRTAVLLGGVTLHEQFFLWDEDRQTHRYRHGFYGLDASVPGLTHFGEYTEVTPGAGGGSRIVWKFALQLKAPALPAPIASKIAGAAFGLVKKDTVKHFSR</sequence>